<dbReference type="GO" id="GO:0003735">
    <property type="term" value="F:structural constituent of ribosome"/>
    <property type="evidence" value="ECO:0007669"/>
    <property type="project" value="TreeGrafter"/>
</dbReference>
<dbReference type="PANTHER" id="PTHR28271:SF1">
    <property type="entry name" value="LARGE RIBOSOMAL SUBUNIT PROTEIN ML60"/>
    <property type="match status" value="1"/>
</dbReference>
<dbReference type="EMBL" id="QLNQ01000030">
    <property type="protein sequence ID" value="RCK54366.1"/>
    <property type="molecule type" value="Genomic_DNA"/>
</dbReference>
<keyword evidence="1" id="KW-0689">Ribosomal protein</keyword>
<reference evidence="1 2" key="1">
    <citation type="submission" date="2018-06" db="EMBL/GenBank/DDBJ databases">
        <title>Whole genome sequencing of Candida tropicalis (genome annotated by CSBL at Korea University).</title>
        <authorList>
            <person name="Ahn J."/>
        </authorList>
    </citation>
    <scope>NUCLEOTIDE SEQUENCE [LARGE SCALE GENOMIC DNA]</scope>
    <source>
        <strain evidence="1 2">ATCC 20962</strain>
    </source>
</reference>
<dbReference type="GO" id="GO:0005762">
    <property type="term" value="C:mitochondrial large ribosomal subunit"/>
    <property type="evidence" value="ECO:0007669"/>
    <property type="project" value="TreeGrafter"/>
</dbReference>
<evidence type="ECO:0000313" key="2">
    <source>
        <dbReference type="Proteomes" id="UP000253472"/>
    </source>
</evidence>
<dbReference type="InterPro" id="IPR016340">
    <property type="entry name" value="Ribosomal_mL60"/>
</dbReference>
<dbReference type="Proteomes" id="UP000253472">
    <property type="component" value="Unassembled WGS sequence"/>
</dbReference>
<name>A0A367XL39_9ASCO</name>
<dbReference type="AlphaFoldDB" id="A0A367XL39"/>
<sequence>MLPSFVRLGGYLWKYNSRISAGQKASMRSRMKQVDENIKSIYEGLLAAQGKTPGELTGAKRIDYLQFEFPKESEMTPRDKYTTFNRHWKNYRKPVHRVPKWTKLSFREDPKYF</sequence>
<dbReference type="Pfam" id="PF09784">
    <property type="entry name" value="L31"/>
    <property type="match status" value="1"/>
</dbReference>
<keyword evidence="1" id="KW-0687">Ribonucleoprotein</keyword>
<dbReference type="STRING" id="5486.A0A367XL39"/>
<evidence type="ECO:0000313" key="1">
    <source>
        <dbReference type="EMBL" id="RCK54366.1"/>
    </source>
</evidence>
<dbReference type="PANTHER" id="PTHR28271">
    <property type="entry name" value="54S RIBOSOMAL PROTEIN L31, MITOCHONDRIAL"/>
    <property type="match status" value="1"/>
</dbReference>
<gene>
    <name evidence="1" type="primary">MRPL31_1</name>
    <name evidence="1" type="ORF">Cantr_03689</name>
</gene>
<keyword evidence="2" id="KW-1185">Reference proteome</keyword>
<protein>
    <submittedName>
        <fullName evidence="1">54S ribosomal protein L31, mitochondrial</fullName>
    </submittedName>
</protein>
<comment type="caution">
    <text evidence="1">The sequence shown here is derived from an EMBL/GenBank/DDBJ whole genome shotgun (WGS) entry which is preliminary data.</text>
</comment>
<organism evidence="1 2">
    <name type="scientific">Candida viswanathii</name>
    <dbReference type="NCBI Taxonomy" id="5486"/>
    <lineage>
        <taxon>Eukaryota</taxon>
        <taxon>Fungi</taxon>
        <taxon>Dikarya</taxon>
        <taxon>Ascomycota</taxon>
        <taxon>Saccharomycotina</taxon>
        <taxon>Pichiomycetes</taxon>
        <taxon>Debaryomycetaceae</taxon>
        <taxon>Candida/Lodderomyces clade</taxon>
        <taxon>Candida</taxon>
    </lineage>
</organism>
<dbReference type="OrthoDB" id="2332379at2759"/>
<accession>A0A367XL39</accession>
<proteinExistence type="predicted"/>